<dbReference type="GO" id="GO:0022857">
    <property type="term" value="F:transmembrane transporter activity"/>
    <property type="evidence" value="ECO:0007669"/>
    <property type="project" value="TreeGrafter"/>
</dbReference>
<evidence type="ECO:0000256" key="3">
    <source>
        <dbReference type="ARBA" id="ARBA00022475"/>
    </source>
</evidence>
<dbReference type="GO" id="GO:0015740">
    <property type="term" value="P:C4-dicarboxylate transport"/>
    <property type="evidence" value="ECO:0007669"/>
    <property type="project" value="TreeGrafter"/>
</dbReference>
<evidence type="ECO:0000259" key="9">
    <source>
        <dbReference type="Pfam" id="PF04290"/>
    </source>
</evidence>
<feature type="transmembrane region" description="Helical" evidence="8">
    <location>
        <begin position="12"/>
        <end position="32"/>
    </location>
</feature>
<name>X1MPS4_9ZZZZ</name>
<keyword evidence="2" id="KW-0813">Transport</keyword>
<keyword evidence="6 8" id="KW-1133">Transmembrane helix</keyword>
<evidence type="ECO:0000313" key="10">
    <source>
        <dbReference type="EMBL" id="GAI33333.1"/>
    </source>
</evidence>
<evidence type="ECO:0000256" key="1">
    <source>
        <dbReference type="ARBA" id="ARBA00004429"/>
    </source>
</evidence>
<organism evidence="10">
    <name type="scientific">marine sediment metagenome</name>
    <dbReference type="NCBI Taxonomy" id="412755"/>
    <lineage>
        <taxon>unclassified sequences</taxon>
        <taxon>metagenomes</taxon>
        <taxon>ecological metagenomes</taxon>
    </lineage>
</organism>
<evidence type="ECO:0000256" key="6">
    <source>
        <dbReference type="ARBA" id="ARBA00022989"/>
    </source>
</evidence>
<gene>
    <name evidence="10" type="ORF">S06H3_49112</name>
</gene>
<keyword evidence="5 8" id="KW-0812">Transmembrane</keyword>
<keyword evidence="3" id="KW-1003">Cell membrane</keyword>
<reference evidence="10" key="1">
    <citation type="journal article" date="2014" name="Front. Microbiol.">
        <title>High frequency of phylogenetically diverse reductive dehalogenase-homologous genes in deep subseafloor sedimentary metagenomes.</title>
        <authorList>
            <person name="Kawai M."/>
            <person name="Futagami T."/>
            <person name="Toyoda A."/>
            <person name="Takaki Y."/>
            <person name="Nishi S."/>
            <person name="Hori S."/>
            <person name="Arai W."/>
            <person name="Tsubouchi T."/>
            <person name="Morono Y."/>
            <person name="Uchiyama I."/>
            <person name="Ito T."/>
            <person name="Fujiyama A."/>
            <person name="Inagaki F."/>
            <person name="Takami H."/>
        </authorList>
    </citation>
    <scope>NUCLEOTIDE SEQUENCE</scope>
    <source>
        <strain evidence="10">Expedition CK06-06</strain>
    </source>
</reference>
<evidence type="ECO:0000256" key="8">
    <source>
        <dbReference type="SAM" id="Phobius"/>
    </source>
</evidence>
<dbReference type="PANTHER" id="PTHR35011:SF10">
    <property type="entry name" value="TRAP TRANSPORTER SMALL PERMEASE PROTEIN"/>
    <property type="match status" value="1"/>
</dbReference>
<feature type="domain" description="Tripartite ATP-independent periplasmic transporters DctQ component" evidence="9">
    <location>
        <begin position="1"/>
        <end position="97"/>
    </location>
</feature>
<evidence type="ECO:0000256" key="7">
    <source>
        <dbReference type="ARBA" id="ARBA00023136"/>
    </source>
</evidence>
<proteinExistence type="predicted"/>
<feature type="transmembrane region" description="Helical" evidence="8">
    <location>
        <begin position="52"/>
        <end position="71"/>
    </location>
</feature>
<dbReference type="AlphaFoldDB" id="X1MPS4"/>
<dbReference type="EMBL" id="BARV01030992">
    <property type="protein sequence ID" value="GAI33333.1"/>
    <property type="molecule type" value="Genomic_DNA"/>
</dbReference>
<dbReference type="InterPro" id="IPR055348">
    <property type="entry name" value="DctQ"/>
</dbReference>
<feature type="non-terminal residue" evidence="10">
    <location>
        <position position="101"/>
    </location>
</feature>
<keyword evidence="4" id="KW-0997">Cell inner membrane</keyword>
<dbReference type="Pfam" id="PF04290">
    <property type="entry name" value="DctQ"/>
    <property type="match status" value="1"/>
</dbReference>
<keyword evidence="7 8" id="KW-0472">Membrane</keyword>
<protein>
    <recommendedName>
        <fullName evidence="9">Tripartite ATP-independent periplasmic transporters DctQ component domain-containing protein</fullName>
    </recommendedName>
</protein>
<evidence type="ECO:0000256" key="2">
    <source>
        <dbReference type="ARBA" id="ARBA00022448"/>
    </source>
</evidence>
<evidence type="ECO:0000256" key="4">
    <source>
        <dbReference type="ARBA" id="ARBA00022519"/>
    </source>
</evidence>
<evidence type="ECO:0000256" key="5">
    <source>
        <dbReference type="ARBA" id="ARBA00022692"/>
    </source>
</evidence>
<accession>X1MPS4</accession>
<comment type="caution">
    <text evidence="10">The sequence shown here is derived from an EMBL/GenBank/DDBJ whole genome shotgun (WGS) entry which is preliminary data.</text>
</comment>
<dbReference type="PANTHER" id="PTHR35011">
    <property type="entry name" value="2,3-DIKETO-L-GULONATE TRAP TRANSPORTER SMALL PERMEASE PROTEIN YIAM"/>
    <property type="match status" value="1"/>
</dbReference>
<dbReference type="GO" id="GO:0005886">
    <property type="term" value="C:plasma membrane"/>
    <property type="evidence" value="ECO:0007669"/>
    <property type="project" value="UniProtKB-SubCell"/>
</dbReference>
<sequence>MRSAGRPIPGTFEIVGFLGVIIAVFAIAYTQVLGGHVAIDYLVARLPRRRQSIIRCITSLAGAGLFALLAWQSYLFAGSLWASGEVSPTEKIPFFPFVYGL</sequence>
<comment type="subcellular location">
    <subcellularLocation>
        <location evidence="1">Cell inner membrane</location>
        <topology evidence="1">Multi-pass membrane protein</topology>
    </subcellularLocation>
</comment>
<dbReference type="InterPro" id="IPR007387">
    <property type="entry name" value="TRAP_DctQ"/>
</dbReference>